<comment type="subcellular location">
    <subcellularLocation>
        <location evidence="1 9">Cell inner membrane</location>
        <topology evidence="1 9">Single-pass membrane protein</topology>
    </subcellularLocation>
</comment>
<gene>
    <name evidence="11" type="primary">gspI</name>
    <name evidence="11" type="ORF">C6570_06970</name>
</gene>
<keyword evidence="7 9" id="KW-1133">Transmembrane helix</keyword>
<keyword evidence="6 9" id="KW-0812">Transmembrane</keyword>
<dbReference type="OrthoDB" id="5296572at2"/>
<feature type="transmembrane region" description="Helical" evidence="9">
    <location>
        <begin position="57"/>
        <end position="78"/>
    </location>
</feature>
<evidence type="ECO:0000256" key="4">
    <source>
        <dbReference type="ARBA" id="ARBA00022481"/>
    </source>
</evidence>
<sequence length="169" mass="17915">MAAGWVFAARAGWFGLHRQGAAGDAFDGAETPDFIAASAHPTGARGSFDLQHRRQRGFTLVEVMVALAITAIALVAGLKSTAALTDNADRQGRLLLGQVCAENRLVELRLARQLPNVGDTVSDCAQAGLTLQVAQAVRPTPNPNFRRVDVSVLDGGRQVVRVTSIMGRN</sequence>
<feature type="domain" description="Type II secretion system protein GspI C-terminal" evidence="10">
    <location>
        <begin position="95"/>
        <end position="166"/>
    </location>
</feature>
<dbReference type="PROSITE" id="PS00409">
    <property type="entry name" value="PROKAR_NTER_METHYL"/>
    <property type="match status" value="1"/>
</dbReference>
<evidence type="ECO:0000256" key="3">
    <source>
        <dbReference type="ARBA" id="ARBA00022475"/>
    </source>
</evidence>
<keyword evidence="5 9" id="KW-0997">Cell inner membrane</keyword>
<keyword evidence="4 9" id="KW-0488">Methylation</keyword>
<dbReference type="InterPro" id="IPR010052">
    <property type="entry name" value="T2SS_protein-GspI"/>
</dbReference>
<evidence type="ECO:0000313" key="12">
    <source>
        <dbReference type="Proteomes" id="UP000239709"/>
    </source>
</evidence>
<name>A0A2S0MJL6_9BURK</name>
<keyword evidence="8 9" id="KW-0472">Membrane</keyword>
<dbReference type="PANTHER" id="PTHR38779">
    <property type="entry name" value="TYPE II SECRETION SYSTEM PROTEIN I-RELATED"/>
    <property type="match status" value="1"/>
</dbReference>
<dbReference type="SUPFAM" id="SSF54523">
    <property type="entry name" value="Pili subunits"/>
    <property type="match status" value="1"/>
</dbReference>
<evidence type="ECO:0000256" key="9">
    <source>
        <dbReference type="RuleBase" id="RU368030"/>
    </source>
</evidence>
<keyword evidence="12" id="KW-1185">Reference proteome</keyword>
<dbReference type="InterPro" id="IPR003413">
    <property type="entry name" value="T2SS_GspI_C"/>
</dbReference>
<dbReference type="InterPro" id="IPR045584">
    <property type="entry name" value="Pilin-like"/>
</dbReference>
<evidence type="ECO:0000256" key="2">
    <source>
        <dbReference type="ARBA" id="ARBA00008358"/>
    </source>
</evidence>
<dbReference type="Pfam" id="PF02501">
    <property type="entry name" value="T2SSI"/>
    <property type="match status" value="1"/>
</dbReference>
<evidence type="ECO:0000256" key="1">
    <source>
        <dbReference type="ARBA" id="ARBA00004377"/>
    </source>
</evidence>
<evidence type="ECO:0000259" key="10">
    <source>
        <dbReference type="Pfam" id="PF02501"/>
    </source>
</evidence>
<dbReference type="NCBIfam" id="TIGR02532">
    <property type="entry name" value="IV_pilin_GFxxxE"/>
    <property type="match status" value="1"/>
</dbReference>
<dbReference type="GO" id="GO:0005886">
    <property type="term" value="C:plasma membrane"/>
    <property type="evidence" value="ECO:0007669"/>
    <property type="project" value="UniProtKB-SubCell"/>
</dbReference>
<evidence type="ECO:0000256" key="7">
    <source>
        <dbReference type="ARBA" id="ARBA00022989"/>
    </source>
</evidence>
<evidence type="ECO:0000313" key="11">
    <source>
        <dbReference type="EMBL" id="AVO36017.1"/>
    </source>
</evidence>
<evidence type="ECO:0000256" key="6">
    <source>
        <dbReference type="ARBA" id="ARBA00022692"/>
    </source>
</evidence>
<dbReference type="KEGG" id="otk:C6570_06970"/>
<reference evidence="11 12" key="1">
    <citation type="submission" date="2018-03" db="EMBL/GenBank/DDBJ databases">
        <title>Genome sequencing of Ottowia sp.</title>
        <authorList>
            <person name="Kim S.-J."/>
            <person name="Heo J."/>
            <person name="Kwon S.-W."/>
        </authorList>
    </citation>
    <scope>NUCLEOTIDE SEQUENCE [LARGE SCALE GENOMIC DNA]</scope>
    <source>
        <strain evidence="11 12">KADR8-3</strain>
    </source>
</reference>
<dbReference type="InterPro" id="IPR012902">
    <property type="entry name" value="N_methyl_site"/>
</dbReference>
<proteinExistence type="inferred from homology"/>
<organism evidence="11 12">
    <name type="scientific">Ottowia oryzae</name>
    <dbReference type="NCBI Taxonomy" id="2109914"/>
    <lineage>
        <taxon>Bacteria</taxon>
        <taxon>Pseudomonadati</taxon>
        <taxon>Pseudomonadota</taxon>
        <taxon>Betaproteobacteria</taxon>
        <taxon>Burkholderiales</taxon>
        <taxon>Comamonadaceae</taxon>
        <taxon>Ottowia</taxon>
    </lineage>
</organism>
<dbReference type="GO" id="GO:0015628">
    <property type="term" value="P:protein secretion by the type II secretion system"/>
    <property type="evidence" value="ECO:0007669"/>
    <property type="project" value="UniProtKB-UniRule"/>
</dbReference>
<comment type="function">
    <text evidence="9">Component of the type II secretion system required for the energy-dependent secretion of extracellular factors such as proteases and toxins from the periplasm.</text>
</comment>
<dbReference type="PANTHER" id="PTHR38779:SF2">
    <property type="entry name" value="TYPE II SECRETION SYSTEM PROTEIN I-RELATED"/>
    <property type="match status" value="1"/>
</dbReference>
<dbReference type="Pfam" id="PF07963">
    <property type="entry name" value="N_methyl"/>
    <property type="match status" value="1"/>
</dbReference>
<dbReference type="AlphaFoldDB" id="A0A2S0MJL6"/>
<dbReference type="Gene3D" id="3.30.1300.30">
    <property type="entry name" value="GSPII I/J protein-like"/>
    <property type="match status" value="1"/>
</dbReference>
<comment type="similarity">
    <text evidence="2 9">Belongs to the GSP I family.</text>
</comment>
<comment type="PTM">
    <text evidence="9">Cleaved by prepilin peptidase.</text>
</comment>
<evidence type="ECO:0000256" key="5">
    <source>
        <dbReference type="ARBA" id="ARBA00022519"/>
    </source>
</evidence>
<evidence type="ECO:0000256" key="8">
    <source>
        <dbReference type="ARBA" id="ARBA00023136"/>
    </source>
</evidence>
<dbReference type="EMBL" id="CP027666">
    <property type="protein sequence ID" value="AVO36017.1"/>
    <property type="molecule type" value="Genomic_DNA"/>
</dbReference>
<accession>A0A2S0MJL6</accession>
<comment type="subunit">
    <text evidence="9">Type II secretion is composed of four main components: the outer membrane complex, the inner membrane complex, the cytoplasmic secretion ATPase and the periplasm-spanning pseudopilus.</text>
</comment>
<dbReference type="Proteomes" id="UP000239709">
    <property type="component" value="Chromosome"/>
</dbReference>
<keyword evidence="3" id="KW-1003">Cell membrane</keyword>
<protein>
    <recommendedName>
        <fullName evidence="9">Type II secretion system protein I</fullName>
        <shortName evidence="9">T2SS minor pseudopilin I</shortName>
    </recommendedName>
</protein>
<dbReference type="NCBIfam" id="TIGR01707">
    <property type="entry name" value="gspI"/>
    <property type="match status" value="1"/>
</dbReference>
<dbReference type="GO" id="GO:0015627">
    <property type="term" value="C:type II protein secretion system complex"/>
    <property type="evidence" value="ECO:0007669"/>
    <property type="project" value="UniProtKB-UniRule"/>
</dbReference>